<reference evidence="2" key="1">
    <citation type="submission" date="2023-06" db="EMBL/GenBank/DDBJ databases">
        <title>Draft genome of Marssonina rosae.</title>
        <authorList>
            <person name="Cheng Q."/>
        </authorList>
    </citation>
    <scope>NUCLEOTIDE SEQUENCE</scope>
    <source>
        <strain evidence="2">R4</strain>
    </source>
</reference>
<organism evidence="2 3">
    <name type="scientific">Diplocarpon rosae</name>
    <dbReference type="NCBI Taxonomy" id="946125"/>
    <lineage>
        <taxon>Eukaryota</taxon>
        <taxon>Fungi</taxon>
        <taxon>Dikarya</taxon>
        <taxon>Ascomycota</taxon>
        <taxon>Pezizomycotina</taxon>
        <taxon>Leotiomycetes</taxon>
        <taxon>Helotiales</taxon>
        <taxon>Drepanopezizaceae</taxon>
        <taxon>Diplocarpon</taxon>
    </lineage>
</organism>
<proteinExistence type="predicted"/>
<protein>
    <submittedName>
        <fullName evidence="2">Uncharacterized protein</fullName>
    </submittedName>
</protein>
<feature type="region of interest" description="Disordered" evidence="1">
    <location>
        <begin position="1"/>
        <end position="87"/>
    </location>
</feature>
<comment type="caution">
    <text evidence="2">The sequence shown here is derived from an EMBL/GenBank/DDBJ whole genome shotgun (WGS) entry which is preliminary data.</text>
</comment>
<accession>A0AAD9T745</accession>
<feature type="region of interest" description="Disordered" evidence="1">
    <location>
        <begin position="497"/>
        <end position="535"/>
    </location>
</feature>
<feature type="compositionally biased region" description="Low complexity" evidence="1">
    <location>
        <begin position="37"/>
        <end position="50"/>
    </location>
</feature>
<name>A0AAD9T745_9HELO</name>
<evidence type="ECO:0000313" key="2">
    <source>
        <dbReference type="EMBL" id="KAK2630297.1"/>
    </source>
</evidence>
<evidence type="ECO:0000313" key="3">
    <source>
        <dbReference type="Proteomes" id="UP001285354"/>
    </source>
</evidence>
<dbReference type="AlphaFoldDB" id="A0AAD9T745"/>
<evidence type="ECO:0000256" key="1">
    <source>
        <dbReference type="SAM" id="MobiDB-lite"/>
    </source>
</evidence>
<dbReference type="EMBL" id="JAUBYV010000001">
    <property type="protein sequence ID" value="KAK2630297.1"/>
    <property type="molecule type" value="Genomic_DNA"/>
</dbReference>
<feature type="compositionally biased region" description="Low complexity" evidence="1">
    <location>
        <begin position="501"/>
        <end position="528"/>
    </location>
</feature>
<keyword evidence="3" id="KW-1185">Reference proteome</keyword>
<dbReference type="Proteomes" id="UP001285354">
    <property type="component" value="Unassembled WGS sequence"/>
</dbReference>
<sequence length="673" mass="73438">MFDVSWTDPDRETVGQRKIRKEQEIAHGTDGKSQGLSRRSSIRSSESSGSNFNQKPSLLNLFGSSRKDGGSRIGHRSKLPSVPATDPAYASKRLSSFTGDTDYSGTGLPLVTARIPQSGFFVGSPYYSEAELSARSDASESVFSGWTEKSTKTDSTYGSVSESSHFIAPDSIVLGVKGSACSGSETTRKTAQSLSENSFITQSTAITVSSSDNIEAAEKTATTVHISASDSNTTEAQDSKNMIVSSTSVPPTTFVFPLPNCQTPEVPPNISSRKEGAPQGSTFPVIKRTKPFYTWKPPETWGCDDGTSQISPPRAFAAPLRPIKERRHKAPPTEITHLRKSIRRMDAASPKIILERLKEEWVGVADASVYRELELEKQLWMLTALRSLKKKNSLEDTSEAQILGSPKILSLYENHASSSSLSALTTATEVHHLSTSPLSPKSYPNIHPLSVPRPTSQLPYASNSFSHIYAFSVPSLLPATSIPSILEECHRTLISAPETLPSSPKSTSASPSQPVPTSVPTTPSKSSSRGGTLHLTILDPSPLPATLGPLLRSWLDENLILHLEKQFRCINPSRLFPVWLSDAGLRAPGSTIVNVRFFASVTPSGHPTTGVEEEMENTRHELKSVVGRMLWKEMWGAHVQGQKWWWEDEGIVEECQKMGTAWEYAIVEAVKEM</sequence>
<gene>
    <name evidence="2" type="ORF">QTJ16_001117</name>
</gene>
<feature type="compositionally biased region" description="Basic and acidic residues" evidence="1">
    <location>
        <begin position="8"/>
        <end position="30"/>
    </location>
</feature>